<keyword evidence="2" id="KW-1185">Reference proteome</keyword>
<dbReference type="Proteomes" id="UP000431269">
    <property type="component" value="Chromosome"/>
</dbReference>
<dbReference type="EMBL" id="CP047045">
    <property type="protein sequence ID" value="QGZ94580.1"/>
    <property type="molecule type" value="Genomic_DNA"/>
</dbReference>
<gene>
    <name evidence="1" type="ORF">DSM104635_01399</name>
</gene>
<dbReference type="KEGG" id="tsv:DSM104635_01399"/>
<name>A0A6I6MHY4_9CAUL</name>
<evidence type="ECO:0000313" key="1">
    <source>
        <dbReference type="EMBL" id="QGZ94580.1"/>
    </source>
</evidence>
<evidence type="ECO:0000313" key="2">
    <source>
        <dbReference type="Proteomes" id="UP000431269"/>
    </source>
</evidence>
<sequence>MFLQRNSKPPLARPKRFRKVIVMTRAKRETTVEGLCERADPASPVEHLIVCPDCGQIFDCRDEGQVRHHARQGHDPKL</sequence>
<protein>
    <submittedName>
        <fullName evidence="1">Uncharacterized protein</fullName>
    </submittedName>
</protein>
<dbReference type="AlphaFoldDB" id="A0A6I6MHY4"/>
<reference evidence="2" key="1">
    <citation type="submission" date="2019-12" db="EMBL/GenBank/DDBJ databases">
        <title>Complete genome of Terracaulis silvestris 0127_4.</title>
        <authorList>
            <person name="Vieira S."/>
            <person name="Riedel T."/>
            <person name="Sproer C."/>
            <person name="Pascual J."/>
            <person name="Boedeker C."/>
            <person name="Overmann J."/>
        </authorList>
    </citation>
    <scope>NUCLEOTIDE SEQUENCE [LARGE SCALE GENOMIC DNA]</scope>
    <source>
        <strain evidence="2">0127_4</strain>
    </source>
</reference>
<organism evidence="1 2">
    <name type="scientific">Terricaulis silvestris</name>
    <dbReference type="NCBI Taxonomy" id="2686094"/>
    <lineage>
        <taxon>Bacteria</taxon>
        <taxon>Pseudomonadati</taxon>
        <taxon>Pseudomonadota</taxon>
        <taxon>Alphaproteobacteria</taxon>
        <taxon>Caulobacterales</taxon>
        <taxon>Caulobacteraceae</taxon>
        <taxon>Terricaulis</taxon>
    </lineage>
</organism>
<accession>A0A6I6MHY4</accession>
<proteinExistence type="predicted"/>
<dbReference type="RefSeq" id="WP_158765508.1">
    <property type="nucleotide sequence ID" value="NZ_CP047045.1"/>
</dbReference>